<dbReference type="PANTHER" id="PTHR12526:SF630">
    <property type="entry name" value="GLYCOSYLTRANSFERASE"/>
    <property type="match status" value="1"/>
</dbReference>
<dbReference type="SUPFAM" id="SSF53756">
    <property type="entry name" value="UDP-Glycosyltransferase/glycogen phosphorylase"/>
    <property type="match status" value="1"/>
</dbReference>
<organism evidence="3">
    <name type="scientific">Escherichia albertii</name>
    <dbReference type="NCBI Taxonomy" id="208962"/>
    <lineage>
        <taxon>Bacteria</taxon>
        <taxon>Pseudomonadati</taxon>
        <taxon>Pseudomonadota</taxon>
        <taxon>Gammaproteobacteria</taxon>
        <taxon>Enterobacterales</taxon>
        <taxon>Enterobacteriaceae</taxon>
        <taxon>Escherichia</taxon>
    </lineage>
</organism>
<protein>
    <submittedName>
        <fullName evidence="3">Predicted glycosyltransferase</fullName>
    </submittedName>
</protein>
<feature type="domain" description="Glycosyltransferase subfamily 4-like N-terminal" evidence="2">
    <location>
        <begin position="52"/>
        <end position="229"/>
    </location>
</feature>
<feature type="domain" description="Glycosyl transferase family 1" evidence="1">
    <location>
        <begin position="254"/>
        <end position="362"/>
    </location>
</feature>
<name>A0A5A4U4X1_ESCAL</name>
<dbReference type="PANTHER" id="PTHR12526">
    <property type="entry name" value="GLYCOSYLTRANSFERASE"/>
    <property type="match status" value="1"/>
</dbReference>
<accession>A0A5A4U4X1</accession>
<dbReference type="Pfam" id="PF13439">
    <property type="entry name" value="Glyco_transf_4"/>
    <property type="match status" value="1"/>
</dbReference>
<dbReference type="Gene3D" id="3.40.50.2000">
    <property type="entry name" value="Glycogen Phosphorylase B"/>
    <property type="match status" value="2"/>
</dbReference>
<evidence type="ECO:0000313" key="3">
    <source>
        <dbReference type="EMBL" id="BBM63137.1"/>
    </source>
</evidence>
<evidence type="ECO:0000259" key="2">
    <source>
        <dbReference type="Pfam" id="PF13439"/>
    </source>
</evidence>
<evidence type="ECO:0000259" key="1">
    <source>
        <dbReference type="Pfam" id="PF00534"/>
    </source>
</evidence>
<reference evidence="3" key="1">
    <citation type="submission" date="2019-07" db="EMBL/GenBank/DDBJ databases">
        <title>Overview of O-antigen diversity of Escherichia albertii, an emerging enteropathogen; genetic structure, serology, and development of O-genotyping method.</title>
        <authorList>
            <person name="Ooka T."/>
            <person name="Seto K."/>
            <person name="Ogura Y."/>
            <person name="Iguchi A."/>
            <person name="Imura N."/>
            <person name="Honda M."/>
            <person name="Etoh Y."/>
            <person name="Ikeda T."/>
            <person name="Sugitani W."/>
            <person name="Konno T."/>
            <person name="Kawano K."/>
            <person name="Kudo Y."/>
            <person name="Murakami K."/>
            <person name="Hayashi T."/>
            <person name="Nishi J."/>
        </authorList>
    </citation>
    <scope>NUCLEOTIDE SEQUENCE</scope>
    <source>
        <strain evidence="3">EC06-170</strain>
    </source>
</reference>
<dbReference type="InterPro" id="IPR001296">
    <property type="entry name" value="Glyco_trans_1"/>
</dbReference>
<dbReference type="Pfam" id="PF00534">
    <property type="entry name" value="Glycos_transf_1"/>
    <property type="match status" value="1"/>
</dbReference>
<dbReference type="GO" id="GO:0016757">
    <property type="term" value="F:glycosyltransferase activity"/>
    <property type="evidence" value="ECO:0007669"/>
    <property type="project" value="InterPro"/>
</dbReference>
<keyword evidence="3" id="KW-0808">Transferase</keyword>
<dbReference type="InterPro" id="IPR028098">
    <property type="entry name" value="Glyco_trans_4-like_N"/>
</dbReference>
<dbReference type="GO" id="GO:1901135">
    <property type="term" value="P:carbohydrate derivative metabolic process"/>
    <property type="evidence" value="ECO:0007669"/>
    <property type="project" value="UniProtKB-ARBA"/>
</dbReference>
<dbReference type="EMBL" id="LC494355">
    <property type="protein sequence ID" value="BBM63137.1"/>
    <property type="molecule type" value="Genomic_DNA"/>
</dbReference>
<proteinExistence type="predicted"/>
<dbReference type="AlphaFoldDB" id="A0A5A4U4X1"/>
<sequence length="419" mass="48546">MIFPYLADLTIDKFVTTIRNRSLFYNFLFILILGYVMNIIVFNTLYYPNRKGGAERSVQLVCEELASQGEQVSVVSLWDKKSPKNEFLNGVNLFKWSPYNVYSVHNYCSIKISLFKKVLWQLIDLFNIVMFFRSICFFVSKKPDVIWTNNLSGFSLSIWVAAFILRIPVCHTARDYYLLSNNVQLYKDEILCPGHNIISSIKVLEFRFLSRWVDAFVGISDYITSFHKDYSKCLSYSRIYNSVSFNDFVCKKKKVISKVRVFGYLGQINNAKGIDDLINHFLCNTKNSILLIAGKDEEGYADKYIHDRVCFVGFKNPTEFFEEIDCLIVPSLWDEPFGRIVIESIANMTPVLCTKRGGLSELSKIFSSVSLIDFDIKIDYDSIKLMYSASDGHILKNNFSSRVITQQYLYLFRKLNCIL</sequence>